<evidence type="ECO:0000313" key="2">
    <source>
        <dbReference type="Proteomes" id="UP000078532"/>
    </source>
</evidence>
<organism evidence="1 2">
    <name type="scientific">Desulfotomaculum copahuensis</name>
    <dbReference type="NCBI Taxonomy" id="1838280"/>
    <lineage>
        <taxon>Bacteria</taxon>
        <taxon>Bacillati</taxon>
        <taxon>Bacillota</taxon>
        <taxon>Clostridia</taxon>
        <taxon>Eubacteriales</taxon>
        <taxon>Desulfotomaculaceae</taxon>
        <taxon>Desulfotomaculum</taxon>
    </lineage>
</organism>
<dbReference type="EMBL" id="LYVF01000195">
    <property type="protein sequence ID" value="OAT79484.1"/>
    <property type="molecule type" value="Genomic_DNA"/>
</dbReference>
<name>A0A1B7LAW1_9FIRM</name>
<dbReference type="Proteomes" id="UP000078532">
    <property type="component" value="Unassembled WGS sequence"/>
</dbReference>
<keyword evidence="2" id="KW-1185">Reference proteome</keyword>
<evidence type="ECO:0000313" key="1">
    <source>
        <dbReference type="EMBL" id="OAT79484.1"/>
    </source>
</evidence>
<accession>A0A1B7LAW1</accession>
<dbReference type="AlphaFoldDB" id="A0A1B7LAW1"/>
<reference evidence="1 2" key="1">
    <citation type="submission" date="2016-04" db="EMBL/GenBank/DDBJ databases">
        <authorList>
            <person name="Evans L.H."/>
            <person name="Alamgir A."/>
            <person name="Owens N."/>
            <person name="Weber N.D."/>
            <person name="Virtaneva K."/>
            <person name="Barbian K."/>
            <person name="Babar A."/>
            <person name="Rosenke K."/>
        </authorList>
    </citation>
    <scope>NUCLEOTIDE SEQUENCE [LARGE SCALE GENOMIC DNA]</scope>
    <source>
        <strain evidence="1 2">LMa1</strain>
    </source>
</reference>
<comment type="caution">
    <text evidence="1">The sequence shown here is derived from an EMBL/GenBank/DDBJ whole genome shotgun (WGS) entry which is preliminary data.</text>
</comment>
<proteinExistence type="predicted"/>
<gene>
    <name evidence="1" type="ORF">A6M21_15750</name>
</gene>
<sequence length="71" mass="7981">MEGGMQFDYTVKNGYVLWITEALSVYSNISIMNLDTGKTENLNNLHHLSISNVDIFKGYILVNGKKISLTI</sequence>
<protein>
    <submittedName>
        <fullName evidence="1">Uncharacterized protein</fullName>
    </submittedName>
</protein>